<dbReference type="Proteomes" id="UP000800094">
    <property type="component" value="Unassembled WGS sequence"/>
</dbReference>
<dbReference type="GeneID" id="54587039"/>
<keyword evidence="2" id="KW-1185">Reference proteome</keyword>
<dbReference type="EMBL" id="ML987200">
    <property type="protein sequence ID" value="KAF2245287.1"/>
    <property type="molecule type" value="Genomic_DNA"/>
</dbReference>
<protein>
    <submittedName>
        <fullName evidence="1">Uncharacterized protein</fullName>
    </submittedName>
</protein>
<reference evidence="1" key="1">
    <citation type="journal article" date="2020" name="Stud. Mycol.">
        <title>101 Dothideomycetes genomes: a test case for predicting lifestyles and emergence of pathogens.</title>
        <authorList>
            <person name="Haridas S."/>
            <person name="Albert R."/>
            <person name="Binder M."/>
            <person name="Bloem J."/>
            <person name="Labutti K."/>
            <person name="Salamov A."/>
            <person name="Andreopoulos B."/>
            <person name="Baker S."/>
            <person name="Barry K."/>
            <person name="Bills G."/>
            <person name="Bluhm B."/>
            <person name="Cannon C."/>
            <person name="Castanera R."/>
            <person name="Culley D."/>
            <person name="Daum C."/>
            <person name="Ezra D."/>
            <person name="Gonzalez J."/>
            <person name="Henrissat B."/>
            <person name="Kuo A."/>
            <person name="Liang C."/>
            <person name="Lipzen A."/>
            <person name="Lutzoni F."/>
            <person name="Magnuson J."/>
            <person name="Mondo S."/>
            <person name="Nolan M."/>
            <person name="Ohm R."/>
            <person name="Pangilinan J."/>
            <person name="Park H.-J."/>
            <person name="Ramirez L."/>
            <person name="Alfaro M."/>
            <person name="Sun H."/>
            <person name="Tritt A."/>
            <person name="Yoshinaga Y."/>
            <person name="Zwiers L.-H."/>
            <person name="Turgeon B."/>
            <person name="Goodwin S."/>
            <person name="Spatafora J."/>
            <person name="Crous P."/>
            <person name="Grigoriev I."/>
        </authorList>
    </citation>
    <scope>NUCLEOTIDE SEQUENCE</scope>
    <source>
        <strain evidence="1">CBS 122368</strain>
    </source>
</reference>
<name>A0A6A6I4P4_9PLEO</name>
<organism evidence="1 2">
    <name type="scientific">Trematosphaeria pertusa</name>
    <dbReference type="NCBI Taxonomy" id="390896"/>
    <lineage>
        <taxon>Eukaryota</taxon>
        <taxon>Fungi</taxon>
        <taxon>Dikarya</taxon>
        <taxon>Ascomycota</taxon>
        <taxon>Pezizomycotina</taxon>
        <taxon>Dothideomycetes</taxon>
        <taxon>Pleosporomycetidae</taxon>
        <taxon>Pleosporales</taxon>
        <taxon>Massarineae</taxon>
        <taxon>Trematosphaeriaceae</taxon>
        <taxon>Trematosphaeria</taxon>
    </lineage>
</organism>
<evidence type="ECO:0000313" key="2">
    <source>
        <dbReference type="Proteomes" id="UP000800094"/>
    </source>
</evidence>
<dbReference type="OrthoDB" id="3799737at2759"/>
<evidence type="ECO:0000313" key="1">
    <source>
        <dbReference type="EMBL" id="KAF2245287.1"/>
    </source>
</evidence>
<gene>
    <name evidence="1" type="ORF">BU26DRAFT_567881</name>
</gene>
<dbReference type="AlphaFoldDB" id="A0A6A6I4P4"/>
<accession>A0A6A6I4P4</accession>
<proteinExistence type="predicted"/>
<sequence>MIDECFYDPPELIPLYAQTPKTRCIDIDEAPPRYALSIQESQPSPALTPRGLHCRWKLAGKIFTKRRGMHEFRYKESTPLLRAYRYSLQLGERGAEFRTALVDAMAEVIDDYGMVWFP</sequence>
<dbReference type="RefSeq" id="XP_033680291.1">
    <property type="nucleotide sequence ID" value="XM_033833709.1"/>
</dbReference>